<dbReference type="Proteomes" id="UP001165063">
    <property type="component" value="Unassembled WGS sequence"/>
</dbReference>
<dbReference type="EMBL" id="BSXU01003787">
    <property type="protein sequence ID" value="GMG40400.1"/>
    <property type="molecule type" value="Genomic_DNA"/>
</dbReference>
<feature type="compositionally biased region" description="Basic and acidic residues" evidence="1">
    <location>
        <begin position="232"/>
        <end position="250"/>
    </location>
</feature>
<feature type="compositionally biased region" description="Polar residues" evidence="1">
    <location>
        <begin position="105"/>
        <end position="117"/>
    </location>
</feature>
<accession>A0A9W6Z3Q0</accession>
<feature type="region of interest" description="Disordered" evidence="1">
    <location>
        <begin position="228"/>
        <end position="250"/>
    </location>
</feature>
<keyword evidence="3" id="KW-1185">Reference proteome</keyword>
<feature type="compositionally biased region" description="Basic residues" evidence="1">
    <location>
        <begin position="197"/>
        <end position="211"/>
    </location>
</feature>
<feature type="region of interest" description="Disordered" evidence="1">
    <location>
        <begin position="149"/>
        <end position="215"/>
    </location>
</feature>
<evidence type="ECO:0000313" key="3">
    <source>
        <dbReference type="Proteomes" id="UP001165063"/>
    </source>
</evidence>
<evidence type="ECO:0000256" key="1">
    <source>
        <dbReference type="SAM" id="MobiDB-lite"/>
    </source>
</evidence>
<protein>
    <submittedName>
        <fullName evidence="2">Unnamed protein product</fullName>
    </submittedName>
</protein>
<sequence>MDLLLDDYMQTAKSYQSINNTSLANPYHVSLQEHQSNQAKLLHHIKPGYRIPNANNYYHQASPSSNLNHNHQQGKYRAPSSSSISMRSPSSNPNLHLSSVHKPSSHTTLAGLSITPTRSFESRSRSRSSSRTVKRESLQFSFQDHHNNINYLSPPIHNASNKTHSRTNSSVMEPEPSTGVKHVGSSNENRCSDSGKGKKHSRKFKMKKLASKKSNLSAKLQALAADAVNDFETSKKKNVGDGQDKGSSDP</sequence>
<feature type="region of interest" description="Disordered" evidence="1">
    <location>
        <begin position="53"/>
        <end position="135"/>
    </location>
</feature>
<feature type="compositionally biased region" description="Polar residues" evidence="1">
    <location>
        <begin position="158"/>
        <end position="171"/>
    </location>
</feature>
<name>A0A9W6Z3Q0_AMBMO</name>
<dbReference type="AlphaFoldDB" id="A0A9W6Z3Q0"/>
<proteinExistence type="predicted"/>
<reference evidence="2" key="1">
    <citation type="submission" date="2023-04" db="EMBL/GenBank/DDBJ databases">
        <title>Ambrosiozyma monospora NBRC 1965.</title>
        <authorList>
            <person name="Ichikawa N."/>
            <person name="Sato H."/>
            <person name="Tonouchi N."/>
        </authorList>
    </citation>
    <scope>NUCLEOTIDE SEQUENCE</scope>
    <source>
        <strain evidence="2">NBRC 1965</strain>
    </source>
</reference>
<feature type="compositionally biased region" description="Polar residues" evidence="1">
    <location>
        <begin position="53"/>
        <end position="73"/>
    </location>
</feature>
<gene>
    <name evidence="2" type="ORF">Amon01_000616500</name>
</gene>
<feature type="compositionally biased region" description="Low complexity" evidence="1">
    <location>
        <begin position="79"/>
        <end position="101"/>
    </location>
</feature>
<organism evidence="2 3">
    <name type="scientific">Ambrosiozyma monospora</name>
    <name type="common">Yeast</name>
    <name type="synonym">Endomycopsis monosporus</name>
    <dbReference type="NCBI Taxonomy" id="43982"/>
    <lineage>
        <taxon>Eukaryota</taxon>
        <taxon>Fungi</taxon>
        <taxon>Dikarya</taxon>
        <taxon>Ascomycota</taxon>
        <taxon>Saccharomycotina</taxon>
        <taxon>Pichiomycetes</taxon>
        <taxon>Pichiales</taxon>
        <taxon>Pichiaceae</taxon>
        <taxon>Ambrosiozyma</taxon>
    </lineage>
</organism>
<evidence type="ECO:0000313" key="2">
    <source>
        <dbReference type="EMBL" id="GMG40400.1"/>
    </source>
</evidence>
<comment type="caution">
    <text evidence="2">The sequence shown here is derived from an EMBL/GenBank/DDBJ whole genome shotgun (WGS) entry which is preliminary data.</text>
</comment>